<dbReference type="EMBL" id="JBBNOP010000016">
    <property type="protein sequence ID" value="MEQ3364127.1"/>
    <property type="molecule type" value="Genomic_DNA"/>
</dbReference>
<reference evidence="4 5" key="1">
    <citation type="submission" date="2024-04" db="EMBL/GenBank/DDBJ databases">
        <title>Human intestinal bacterial collection.</title>
        <authorList>
            <person name="Pauvert C."/>
            <person name="Hitch T.C.A."/>
            <person name="Clavel T."/>
        </authorList>
    </citation>
    <scope>NUCLEOTIDE SEQUENCE [LARGE SCALE GENOMIC DNA]</scope>
    <source>
        <strain evidence="4 5">CLA-KB-H42</strain>
    </source>
</reference>
<organism evidence="4 5">
    <name type="scientific">Raoultibacter massiliensis</name>
    <dbReference type="NCBI Taxonomy" id="1852371"/>
    <lineage>
        <taxon>Bacteria</taxon>
        <taxon>Bacillati</taxon>
        <taxon>Actinomycetota</taxon>
        <taxon>Coriobacteriia</taxon>
        <taxon>Eggerthellales</taxon>
        <taxon>Eggerthellaceae</taxon>
        <taxon>Raoultibacter</taxon>
    </lineage>
</organism>
<gene>
    <name evidence="4" type="ORF">AAA083_14175</name>
</gene>
<dbReference type="Proteomes" id="UP001487305">
    <property type="component" value="Unassembled WGS sequence"/>
</dbReference>
<accession>A0ABV1JJ45</accession>
<proteinExistence type="predicted"/>
<dbReference type="SMART" id="SM00910">
    <property type="entry name" value="HIRAN"/>
    <property type="match status" value="1"/>
</dbReference>
<comment type="caution">
    <text evidence="4">The sequence shown here is derived from an EMBL/GenBank/DDBJ whole genome shotgun (WGS) entry which is preliminary data.</text>
</comment>
<sequence length="109" mass="12309">MYERSKQIDSFHIHGFQFWDGALVVASMKVGDALELRAEEDNPHDADAVALFFGNAKLGYVPACKNALLAQLLYFGHKDVVEARVLQVDLEADPWNQVRIGLYMTDARR</sequence>
<evidence type="ECO:0000256" key="1">
    <source>
        <dbReference type="ARBA" id="ARBA00022723"/>
    </source>
</evidence>
<dbReference type="Gene3D" id="3.30.70.2330">
    <property type="match status" value="1"/>
</dbReference>
<dbReference type="RefSeq" id="WP_349227908.1">
    <property type="nucleotide sequence ID" value="NZ_JBBNOP010000016.1"/>
</dbReference>
<protein>
    <submittedName>
        <fullName evidence="4">HIRAN domain-containing protein</fullName>
    </submittedName>
</protein>
<feature type="domain" description="HIRAN" evidence="3">
    <location>
        <begin position="8"/>
        <end position="106"/>
    </location>
</feature>
<evidence type="ECO:0000256" key="2">
    <source>
        <dbReference type="ARBA" id="ARBA00022801"/>
    </source>
</evidence>
<keyword evidence="5" id="KW-1185">Reference proteome</keyword>
<evidence type="ECO:0000313" key="5">
    <source>
        <dbReference type="Proteomes" id="UP001487305"/>
    </source>
</evidence>
<dbReference type="InterPro" id="IPR014905">
    <property type="entry name" value="HIRAN"/>
</dbReference>
<keyword evidence="1" id="KW-0479">Metal-binding</keyword>
<evidence type="ECO:0000259" key="3">
    <source>
        <dbReference type="SMART" id="SM00910"/>
    </source>
</evidence>
<name>A0ABV1JJ45_9ACTN</name>
<dbReference type="Pfam" id="PF08797">
    <property type="entry name" value="HIRAN"/>
    <property type="match status" value="1"/>
</dbReference>
<keyword evidence="2" id="KW-0378">Hydrolase</keyword>
<evidence type="ECO:0000313" key="4">
    <source>
        <dbReference type="EMBL" id="MEQ3364127.1"/>
    </source>
</evidence>